<protein>
    <submittedName>
        <fullName evidence="3">Polymorphic toxin type 44 domain-containing protein</fullName>
    </submittedName>
</protein>
<accession>A0AAP3DJ21</accession>
<dbReference type="EMBL" id="JAPTNE010000031">
    <property type="protein sequence ID" value="MCZ0809151.1"/>
    <property type="molecule type" value="Genomic_DNA"/>
</dbReference>
<keyword evidence="1" id="KW-0732">Signal</keyword>
<proteinExistence type="predicted"/>
<feature type="signal peptide" evidence="1">
    <location>
        <begin position="1"/>
        <end position="23"/>
    </location>
</feature>
<name>A0AAP3DJ21_BRELA</name>
<evidence type="ECO:0000313" key="4">
    <source>
        <dbReference type="Proteomes" id="UP001077662"/>
    </source>
</evidence>
<sequence>MKKLLSATLAVFMLFTGYSQVNAQEVALLSVHNVTELHKHIIINLKEDISLNEDGTLNISEIDFGNLDKELVDSYKEVVKSVNEGVEDGILKYDSDFELSVATVEELEELSNVEESKSNDDEITARAIPDEPAKYPLARKAYDNLDDLKAKEKAFEQAARFNPSINPWLSTASYFAVQVRPGGAWDLKREIGWNNTRTVKIDGETYYLTGEDIGNIHYGYVGRYHFGTSTLLSAAGMVQVLSGTAKLSWFDSYFDDPTDQKAIRRGINWYLNDRFE</sequence>
<organism evidence="3 4">
    <name type="scientific">Brevibacillus laterosporus</name>
    <name type="common">Bacillus laterosporus</name>
    <dbReference type="NCBI Taxonomy" id="1465"/>
    <lineage>
        <taxon>Bacteria</taxon>
        <taxon>Bacillati</taxon>
        <taxon>Bacillota</taxon>
        <taxon>Bacilli</taxon>
        <taxon>Bacillales</taxon>
        <taxon>Paenibacillaceae</taxon>
        <taxon>Brevibacillus</taxon>
    </lineage>
</organism>
<dbReference type="AlphaFoldDB" id="A0AAP3DJ21"/>
<gene>
    <name evidence="3" type="ORF">O0554_19945</name>
</gene>
<dbReference type="InterPro" id="IPR028946">
    <property type="entry name" value="Ntox44"/>
</dbReference>
<dbReference type="Pfam" id="PF15607">
    <property type="entry name" value="Ntox44"/>
    <property type="match status" value="1"/>
</dbReference>
<dbReference type="Proteomes" id="UP001077662">
    <property type="component" value="Unassembled WGS sequence"/>
</dbReference>
<feature type="domain" description="Bacterial toxin 44" evidence="2">
    <location>
        <begin position="175"/>
        <end position="270"/>
    </location>
</feature>
<comment type="caution">
    <text evidence="3">The sequence shown here is derived from an EMBL/GenBank/DDBJ whole genome shotgun (WGS) entry which is preliminary data.</text>
</comment>
<evidence type="ECO:0000313" key="3">
    <source>
        <dbReference type="EMBL" id="MCZ0809151.1"/>
    </source>
</evidence>
<evidence type="ECO:0000256" key="1">
    <source>
        <dbReference type="SAM" id="SignalP"/>
    </source>
</evidence>
<reference evidence="3" key="1">
    <citation type="submission" date="2022-09" db="EMBL/GenBank/DDBJ databases">
        <title>Genome analysis and characterization of larvicidal activity of Brevibacillus strains.</title>
        <authorList>
            <person name="Patrusheva E.V."/>
            <person name="Izotova A.O."/>
            <person name="Toshchakov S.V."/>
            <person name="Sineoky S.P."/>
        </authorList>
    </citation>
    <scope>NUCLEOTIDE SEQUENCE</scope>
    <source>
        <strain evidence="3">VKPM_B-13247</strain>
    </source>
</reference>
<evidence type="ECO:0000259" key="2">
    <source>
        <dbReference type="Pfam" id="PF15607"/>
    </source>
</evidence>
<dbReference type="RefSeq" id="WP_258434405.1">
    <property type="nucleotide sequence ID" value="NZ_JANSGW010000031.1"/>
</dbReference>
<feature type="chain" id="PRO_5042819576" evidence="1">
    <location>
        <begin position="24"/>
        <end position="276"/>
    </location>
</feature>